<proteinExistence type="predicted"/>
<accession>A0AAV1DKZ2</accession>
<keyword evidence="3" id="KW-1185">Reference proteome</keyword>
<reference evidence="2" key="1">
    <citation type="submission" date="2023-03" db="EMBL/GenBank/DDBJ databases">
        <authorList>
            <person name="Julca I."/>
        </authorList>
    </citation>
    <scope>NUCLEOTIDE SEQUENCE</scope>
</reference>
<dbReference type="EMBL" id="OX459122">
    <property type="protein sequence ID" value="CAI9107706.1"/>
    <property type="molecule type" value="Genomic_DNA"/>
</dbReference>
<protein>
    <submittedName>
        <fullName evidence="2">OLC1v1007138C1</fullName>
    </submittedName>
</protein>
<dbReference type="Proteomes" id="UP001161247">
    <property type="component" value="Chromosome 5"/>
</dbReference>
<feature type="region of interest" description="Disordered" evidence="1">
    <location>
        <begin position="71"/>
        <end position="105"/>
    </location>
</feature>
<dbReference type="AlphaFoldDB" id="A0AAV1DKZ2"/>
<evidence type="ECO:0000256" key="1">
    <source>
        <dbReference type="SAM" id="MobiDB-lite"/>
    </source>
</evidence>
<name>A0AAV1DKZ2_OLDCO</name>
<gene>
    <name evidence="2" type="ORF">OLC1_LOCUS15954</name>
</gene>
<evidence type="ECO:0000313" key="2">
    <source>
        <dbReference type="EMBL" id="CAI9107706.1"/>
    </source>
</evidence>
<sequence>MQWEGWRRQQRWMRQRVDLGGKGRQRVVLASKGRLRMDLVGEGRQRATEDGSGLQKGAPTVWMPGKVELEKKNNSPNHHLRRLGEEENSGSRLFSERGEENILER</sequence>
<evidence type="ECO:0000313" key="3">
    <source>
        <dbReference type="Proteomes" id="UP001161247"/>
    </source>
</evidence>
<feature type="compositionally biased region" description="Basic and acidic residues" evidence="1">
    <location>
        <begin position="94"/>
        <end position="105"/>
    </location>
</feature>
<organism evidence="2 3">
    <name type="scientific">Oldenlandia corymbosa var. corymbosa</name>
    <dbReference type="NCBI Taxonomy" id="529605"/>
    <lineage>
        <taxon>Eukaryota</taxon>
        <taxon>Viridiplantae</taxon>
        <taxon>Streptophyta</taxon>
        <taxon>Embryophyta</taxon>
        <taxon>Tracheophyta</taxon>
        <taxon>Spermatophyta</taxon>
        <taxon>Magnoliopsida</taxon>
        <taxon>eudicotyledons</taxon>
        <taxon>Gunneridae</taxon>
        <taxon>Pentapetalae</taxon>
        <taxon>asterids</taxon>
        <taxon>lamiids</taxon>
        <taxon>Gentianales</taxon>
        <taxon>Rubiaceae</taxon>
        <taxon>Rubioideae</taxon>
        <taxon>Spermacoceae</taxon>
        <taxon>Hedyotis-Oldenlandia complex</taxon>
        <taxon>Oldenlandia</taxon>
    </lineage>
</organism>